<feature type="compositionally biased region" description="Basic and acidic residues" evidence="1">
    <location>
        <begin position="1"/>
        <end position="14"/>
    </location>
</feature>
<evidence type="ECO:0000313" key="2">
    <source>
        <dbReference type="EMBL" id="CAG2248730.1"/>
    </source>
</evidence>
<gene>
    <name evidence="2" type="ORF">MEDL_60536</name>
</gene>
<dbReference type="OrthoDB" id="342281at2759"/>
<proteinExistence type="predicted"/>
<dbReference type="EMBL" id="CAJPWZ010002950">
    <property type="protein sequence ID" value="CAG2248730.1"/>
    <property type="molecule type" value="Genomic_DNA"/>
</dbReference>
<name>A0A8S3V1J0_MYTED</name>
<accession>A0A8S3V1J0</accession>
<organism evidence="2 3">
    <name type="scientific">Mytilus edulis</name>
    <name type="common">Blue mussel</name>
    <dbReference type="NCBI Taxonomy" id="6550"/>
    <lineage>
        <taxon>Eukaryota</taxon>
        <taxon>Metazoa</taxon>
        <taxon>Spiralia</taxon>
        <taxon>Lophotrochozoa</taxon>
        <taxon>Mollusca</taxon>
        <taxon>Bivalvia</taxon>
        <taxon>Autobranchia</taxon>
        <taxon>Pteriomorphia</taxon>
        <taxon>Mytilida</taxon>
        <taxon>Mytiloidea</taxon>
        <taxon>Mytilidae</taxon>
        <taxon>Mytilinae</taxon>
        <taxon>Mytilus</taxon>
    </lineage>
</organism>
<comment type="caution">
    <text evidence="2">The sequence shown here is derived from an EMBL/GenBank/DDBJ whole genome shotgun (WGS) entry which is preliminary data.</text>
</comment>
<protein>
    <submittedName>
        <fullName evidence="2">Uncharacterized protein</fullName>
    </submittedName>
</protein>
<keyword evidence="3" id="KW-1185">Reference proteome</keyword>
<evidence type="ECO:0000313" key="3">
    <source>
        <dbReference type="Proteomes" id="UP000683360"/>
    </source>
</evidence>
<feature type="region of interest" description="Disordered" evidence="1">
    <location>
        <begin position="1"/>
        <end position="21"/>
    </location>
</feature>
<sequence>MRSSKDGLSSKEVRTPPYSYNRNIHSKDTDFLQYDYFDFMKPTDYTYSRSTDEDNDVKSALAIDVKLAASITRCLT</sequence>
<reference evidence="2" key="1">
    <citation type="submission" date="2021-03" db="EMBL/GenBank/DDBJ databases">
        <authorList>
            <person name="Bekaert M."/>
        </authorList>
    </citation>
    <scope>NUCLEOTIDE SEQUENCE</scope>
</reference>
<dbReference type="Proteomes" id="UP000683360">
    <property type="component" value="Unassembled WGS sequence"/>
</dbReference>
<evidence type="ECO:0000256" key="1">
    <source>
        <dbReference type="SAM" id="MobiDB-lite"/>
    </source>
</evidence>
<dbReference type="AlphaFoldDB" id="A0A8S3V1J0"/>